<evidence type="ECO:0000256" key="8">
    <source>
        <dbReference type="SAM" id="Phobius"/>
    </source>
</evidence>
<evidence type="ECO:0000256" key="1">
    <source>
        <dbReference type="ARBA" id="ARBA00004141"/>
    </source>
</evidence>
<feature type="domain" description="GtrA/DPMS transmembrane" evidence="9">
    <location>
        <begin position="8"/>
        <end position="117"/>
    </location>
</feature>
<reference evidence="10 11" key="1">
    <citation type="submission" date="2023-11" db="EMBL/GenBank/DDBJ databases">
        <title>MicrobeMod: A computational toolkit for identifying prokaryotic methylation and restriction-modification with nanopore sequencing.</title>
        <authorList>
            <person name="Crits-Christoph A."/>
            <person name="Kang S.C."/>
            <person name="Lee H."/>
            <person name="Ostrov N."/>
        </authorList>
    </citation>
    <scope>NUCLEOTIDE SEQUENCE [LARGE SCALE GENOMIC DNA]</scope>
    <source>
        <strain evidence="10 11">ATCC BAA-805</strain>
    </source>
</reference>
<dbReference type="Pfam" id="PF04138">
    <property type="entry name" value="GtrA_DPMS_TM"/>
    <property type="match status" value="1"/>
</dbReference>
<proteinExistence type="inferred from homology"/>
<organism evidence="10 11">
    <name type="scientific">Vreelandella neptunia</name>
    <dbReference type="NCBI Taxonomy" id="115551"/>
    <lineage>
        <taxon>Bacteria</taxon>
        <taxon>Pseudomonadati</taxon>
        <taxon>Pseudomonadota</taxon>
        <taxon>Gammaproteobacteria</taxon>
        <taxon>Oceanospirillales</taxon>
        <taxon>Halomonadaceae</taxon>
        <taxon>Vreelandella</taxon>
    </lineage>
</organism>
<feature type="transmembrane region" description="Helical" evidence="8">
    <location>
        <begin position="40"/>
        <end position="59"/>
    </location>
</feature>
<evidence type="ECO:0000256" key="2">
    <source>
        <dbReference type="ARBA" id="ARBA00022448"/>
    </source>
</evidence>
<comment type="subcellular location">
    <subcellularLocation>
        <location evidence="1">Membrane</location>
        <topology evidence="1">Multi-pass membrane protein</topology>
    </subcellularLocation>
</comment>
<name>A0ABZ0YS88_9GAMM</name>
<evidence type="ECO:0000256" key="7">
    <source>
        <dbReference type="PIRNR" id="PIRNR006298"/>
    </source>
</evidence>
<dbReference type="RefSeq" id="WP_227404781.1">
    <property type="nucleotide sequence ID" value="NZ_CP140255.1"/>
</dbReference>
<dbReference type="EMBL" id="CP140255">
    <property type="protein sequence ID" value="WQH14111.1"/>
    <property type="molecule type" value="Genomic_DNA"/>
</dbReference>
<dbReference type="InterPro" id="IPR016480">
    <property type="entry name" value="Glc_translocase_bactprenl-link"/>
</dbReference>
<evidence type="ECO:0000256" key="6">
    <source>
        <dbReference type="ARBA" id="ARBA00025595"/>
    </source>
</evidence>
<dbReference type="InterPro" id="IPR051401">
    <property type="entry name" value="GtrA_CellWall_Glycosyl"/>
</dbReference>
<keyword evidence="11" id="KW-1185">Reference proteome</keyword>
<keyword evidence="3 8" id="KW-0812">Transmembrane</keyword>
<dbReference type="PIRSF" id="PIRSF006298">
    <property type="entry name" value="GtrA_prd"/>
    <property type="match status" value="1"/>
</dbReference>
<feature type="transmembrane region" description="Helical" evidence="8">
    <location>
        <begin position="66"/>
        <end position="84"/>
    </location>
</feature>
<evidence type="ECO:0000313" key="10">
    <source>
        <dbReference type="EMBL" id="WQH14111.1"/>
    </source>
</evidence>
<evidence type="ECO:0000313" key="11">
    <source>
        <dbReference type="Proteomes" id="UP001324794"/>
    </source>
</evidence>
<feature type="transmembrane region" description="Helical" evidence="8">
    <location>
        <begin position="90"/>
        <end position="111"/>
    </location>
</feature>
<keyword evidence="2 7" id="KW-0813">Transport</keyword>
<evidence type="ECO:0000256" key="3">
    <source>
        <dbReference type="ARBA" id="ARBA00022692"/>
    </source>
</evidence>
<sequence length="121" mass="13452">MLVQRFSRYLSIGVINTLLHWVVFLLLNLGLGISQSWSNLLAFAVAVTFSFFANARFTFQAKATPLRYLLFTCAMGLLSFLIGVTADVLALAPVITLVVFSGLSLVLGFVYSQFFVFKERT</sequence>
<comment type="function">
    <text evidence="6 7">Involved in O antigen modification. Involved in the translocation of bactoprenol-linked glucose across the cytoplasmic membrane.</text>
</comment>
<dbReference type="Proteomes" id="UP001324794">
    <property type="component" value="Chromosome"/>
</dbReference>
<evidence type="ECO:0000256" key="5">
    <source>
        <dbReference type="ARBA" id="ARBA00023136"/>
    </source>
</evidence>
<evidence type="ECO:0000256" key="4">
    <source>
        <dbReference type="ARBA" id="ARBA00022989"/>
    </source>
</evidence>
<keyword evidence="4 8" id="KW-1133">Transmembrane helix</keyword>
<evidence type="ECO:0000259" key="9">
    <source>
        <dbReference type="Pfam" id="PF04138"/>
    </source>
</evidence>
<dbReference type="PANTHER" id="PTHR38459:SF1">
    <property type="entry name" value="PROPHAGE BACTOPRENOL-LINKED GLUCOSE TRANSLOCASE HOMOLOG"/>
    <property type="match status" value="1"/>
</dbReference>
<dbReference type="PANTHER" id="PTHR38459">
    <property type="entry name" value="PROPHAGE BACTOPRENOL-LINKED GLUCOSE TRANSLOCASE HOMOLOG"/>
    <property type="match status" value="1"/>
</dbReference>
<accession>A0ABZ0YS88</accession>
<keyword evidence="5 8" id="KW-0472">Membrane</keyword>
<comment type="similarity">
    <text evidence="7">Belongs to the gtrA family.</text>
</comment>
<dbReference type="InterPro" id="IPR007267">
    <property type="entry name" value="GtrA_DPMS_TM"/>
</dbReference>
<feature type="transmembrane region" description="Helical" evidence="8">
    <location>
        <begin position="12"/>
        <end position="34"/>
    </location>
</feature>
<gene>
    <name evidence="10" type="ORF">SR894_06115</name>
</gene>
<protein>
    <recommendedName>
        <fullName evidence="7">Bactoprenol-linked glucose translocase</fullName>
    </recommendedName>
</protein>